<comment type="caution">
    <text evidence="2">The sequence shown here is derived from an EMBL/GenBank/DDBJ whole genome shotgun (WGS) entry which is preliminary data.</text>
</comment>
<keyword evidence="1" id="KW-0472">Membrane</keyword>
<dbReference type="EMBL" id="JBHRWI010000016">
    <property type="protein sequence ID" value="MFC3511069.1"/>
    <property type="molecule type" value="Genomic_DNA"/>
</dbReference>
<gene>
    <name evidence="2" type="ORF">ACFORO_12905</name>
</gene>
<sequence>MPVELAGFPVLPASGVDGVGVPAVSGGGVGVPVLIESGVDGGGAAWWSVPFPPWLVGAAGLGFVPGAGLVLVPGLVFVPGWVVEPELGLLP</sequence>
<keyword evidence="1" id="KW-0812">Transmembrane</keyword>
<keyword evidence="3" id="KW-1185">Reference proteome</keyword>
<feature type="transmembrane region" description="Helical" evidence="1">
    <location>
        <begin position="54"/>
        <end position="83"/>
    </location>
</feature>
<keyword evidence="1" id="KW-1133">Transmembrane helix</keyword>
<evidence type="ECO:0000256" key="1">
    <source>
        <dbReference type="SAM" id="Phobius"/>
    </source>
</evidence>
<dbReference type="RefSeq" id="WP_377869903.1">
    <property type="nucleotide sequence ID" value="NZ_JBHMAY010000017.1"/>
</dbReference>
<reference evidence="3" key="1">
    <citation type="journal article" date="2019" name="Int. J. Syst. Evol. Microbiol.">
        <title>The Global Catalogue of Microorganisms (GCM) 10K type strain sequencing project: providing services to taxonomists for standard genome sequencing and annotation.</title>
        <authorList>
            <consortium name="The Broad Institute Genomics Platform"/>
            <consortium name="The Broad Institute Genome Sequencing Center for Infectious Disease"/>
            <person name="Wu L."/>
            <person name="Ma J."/>
        </authorList>
    </citation>
    <scope>NUCLEOTIDE SEQUENCE [LARGE SCALE GENOMIC DNA]</scope>
    <source>
        <strain evidence="3">CGMCC 4.7682</strain>
    </source>
</reference>
<name>A0ABV7QFR4_9PSEU</name>
<organism evidence="2 3">
    <name type="scientific">Amycolatopsis halotolerans</name>
    <dbReference type="NCBI Taxonomy" id="330083"/>
    <lineage>
        <taxon>Bacteria</taxon>
        <taxon>Bacillati</taxon>
        <taxon>Actinomycetota</taxon>
        <taxon>Actinomycetes</taxon>
        <taxon>Pseudonocardiales</taxon>
        <taxon>Pseudonocardiaceae</taxon>
        <taxon>Amycolatopsis</taxon>
    </lineage>
</organism>
<proteinExistence type="predicted"/>
<accession>A0ABV7QFR4</accession>
<evidence type="ECO:0000313" key="2">
    <source>
        <dbReference type="EMBL" id="MFC3511069.1"/>
    </source>
</evidence>
<dbReference type="Proteomes" id="UP001595764">
    <property type="component" value="Unassembled WGS sequence"/>
</dbReference>
<evidence type="ECO:0000313" key="3">
    <source>
        <dbReference type="Proteomes" id="UP001595764"/>
    </source>
</evidence>
<protein>
    <submittedName>
        <fullName evidence="2">Uncharacterized protein</fullName>
    </submittedName>
</protein>